<organism evidence="1">
    <name type="scientific">Rhizophora mucronata</name>
    <name type="common">Asiatic mangrove</name>
    <dbReference type="NCBI Taxonomy" id="61149"/>
    <lineage>
        <taxon>Eukaryota</taxon>
        <taxon>Viridiplantae</taxon>
        <taxon>Streptophyta</taxon>
        <taxon>Embryophyta</taxon>
        <taxon>Tracheophyta</taxon>
        <taxon>Spermatophyta</taxon>
        <taxon>Magnoliopsida</taxon>
        <taxon>eudicotyledons</taxon>
        <taxon>Gunneridae</taxon>
        <taxon>Pentapetalae</taxon>
        <taxon>rosids</taxon>
        <taxon>fabids</taxon>
        <taxon>Malpighiales</taxon>
        <taxon>Rhizophoraceae</taxon>
        <taxon>Rhizophora</taxon>
    </lineage>
</organism>
<sequence>MLTPLLDFANKFLNS</sequence>
<reference evidence="1" key="1">
    <citation type="submission" date="2018-02" db="EMBL/GenBank/DDBJ databases">
        <title>Rhizophora mucronata_Transcriptome.</title>
        <authorList>
            <person name="Meera S.P."/>
            <person name="Sreeshan A."/>
            <person name="Augustine A."/>
        </authorList>
    </citation>
    <scope>NUCLEOTIDE SEQUENCE</scope>
    <source>
        <tissue evidence="1">Leaf</tissue>
    </source>
</reference>
<evidence type="ECO:0000313" key="1">
    <source>
        <dbReference type="EMBL" id="MBX01280.1"/>
    </source>
</evidence>
<accession>A0A2P2K6D2</accession>
<proteinExistence type="predicted"/>
<name>A0A2P2K6D2_RHIMU</name>
<dbReference type="EMBL" id="GGEC01020796">
    <property type="protein sequence ID" value="MBX01280.1"/>
    <property type="molecule type" value="Transcribed_RNA"/>
</dbReference>
<protein>
    <submittedName>
        <fullName evidence="1">Uncharacterized protein</fullName>
    </submittedName>
</protein>